<dbReference type="PANTHER" id="PTHR47789:SF1">
    <property type="entry name" value="LAS SEVENTEEN-BINDING PROTEIN 5"/>
    <property type="match status" value="1"/>
</dbReference>
<dbReference type="CDD" id="cd14232">
    <property type="entry name" value="GAT_LSB5"/>
    <property type="match status" value="1"/>
</dbReference>
<feature type="compositionally biased region" description="Low complexity" evidence="1">
    <location>
        <begin position="197"/>
        <end position="214"/>
    </location>
</feature>
<feature type="region of interest" description="Disordered" evidence="1">
    <location>
        <begin position="197"/>
        <end position="224"/>
    </location>
</feature>
<dbReference type="PANTHER" id="PTHR47789">
    <property type="entry name" value="LAS SEVENTEEN-BINDING PROTEIN 5"/>
    <property type="match status" value="1"/>
</dbReference>
<dbReference type="GO" id="GO:0051666">
    <property type="term" value="P:actin cortical patch localization"/>
    <property type="evidence" value="ECO:0007669"/>
    <property type="project" value="TreeGrafter"/>
</dbReference>
<evidence type="ECO:0000313" key="4">
    <source>
        <dbReference type="Proteomes" id="UP000094336"/>
    </source>
</evidence>
<feature type="compositionally biased region" description="Basic and acidic residues" evidence="1">
    <location>
        <begin position="376"/>
        <end position="386"/>
    </location>
</feature>
<evidence type="ECO:0000259" key="2">
    <source>
        <dbReference type="PROSITE" id="PS50179"/>
    </source>
</evidence>
<dbReference type="SUPFAM" id="SSF48464">
    <property type="entry name" value="ENTH/VHS domain"/>
    <property type="match status" value="1"/>
</dbReference>
<reference evidence="4" key="1">
    <citation type="submission" date="2016-05" db="EMBL/GenBank/DDBJ databases">
        <title>Comparative genomics of biotechnologically important yeasts.</title>
        <authorList>
            <consortium name="DOE Joint Genome Institute"/>
            <person name="Riley R."/>
            <person name="Haridas S."/>
            <person name="Wolfe K.H."/>
            <person name="Lopes M.R."/>
            <person name="Hittinger C.T."/>
            <person name="Goker M."/>
            <person name="Salamov A."/>
            <person name="Wisecaver J."/>
            <person name="Long T.M."/>
            <person name="Aerts A.L."/>
            <person name="Barry K."/>
            <person name="Choi C."/>
            <person name="Clum A."/>
            <person name="Coughlan A.Y."/>
            <person name="Deshpande S."/>
            <person name="Douglass A.P."/>
            <person name="Hanson S.J."/>
            <person name="Klenk H.-P."/>
            <person name="Labutti K."/>
            <person name="Lapidus A."/>
            <person name="Lindquist E."/>
            <person name="Lipzen A."/>
            <person name="Meier-Kolthoff J.P."/>
            <person name="Ohm R.A."/>
            <person name="Otillar R.P."/>
            <person name="Pangilinan J."/>
            <person name="Peng Y."/>
            <person name="Rokas A."/>
            <person name="Rosa C.A."/>
            <person name="Scheuner C."/>
            <person name="Sibirny A.A."/>
            <person name="Slot J.C."/>
            <person name="Stielow J.B."/>
            <person name="Sun H."/>
            <person name="Kurtzman C.P."/>
            <person name="Blackwell M."/>
            <person name="Grigoriev I.V."/>
            <person name="Jeffries T.W."/>
        </authorList>
    </citation>
    <scope>NUCLEOTIDE SEQUENCE [LARGE SCALE GENOMIC DNA]</scope>
    <source>
        <strain evidence="4">NRRL Y-12698</strain>
    </source>
</reference>
<gene>
    <name evidence="3" type="ORF">BABINDRAFT_9033</name>
</gene>
<proteinExistence type="predicted"/>
<dbReference type="GeneID" id="30150757"/>
<dbReference type="GO" id="GO:0006897">
    <property type="term" value="P:endocytosis"/>
    <property type="evidence" value="ECO:0007669"/>
    <property type="project" value="InterPro"/>
</dbReference>
<evidence type="ECO:0000256" key="1">
    <source>
        <dbReference type="SAM" id="MobiDB-lite"/>
    </source>
</evidence>
<dbReference type="GO" id="GO:0007034">
    <property type="term" value="P:vacuolar transport"/>
    <property type="evidence" value="ECO:0007669"/>
    <property type="project" value="UniProtKB-ARBA"/>
</dbReference>
<dbReference type="OrthoDB" id="10068368at2759"/>
<dbReference type="AlphaFoldDB" id="A0A1E3QM73"/>
<dbReference type="GO" id="GO:0035091">
    <property type="term" value="F:phosphatidylinositol binding"/>
    <property type="evidence" value="ECO:0007669"/>
    <property type="project" value="InterPro"/>
</dbReference>
<dbReference type="GO" id="GO:0007015">
    <property type="term" value="P:actin filament organization"/>
    <property type="evidence" value="ECO:0007669"/>
    <property type="project" value="InterPro"/>
</dbReference>
<feature type="region of interest" description="Disordered" evidence="1">
    <location>
        <begin position="332"/>
        <end position="420"/>
    </location>
</feature>
<keyword evidence="4" id="KW-1185">Reference proteome</keyword>
<feature type="compositionally biased region" description="Acidic residues" evidence="1">
    <location>
        <begin position="408"/>
        <end position="417"/>
    </location>
</feature>
<dbReference type="InterPro" id="IPR002014">
    <property type="entry name" value="VHS_dom"/>
</dbReference>
<dbReference type="Gene3D" id="1.25.40.90">
    <property type="match status" value="1"/>
</dbReference>
<feature type="compositionally biased region" description="Polar residues" evidence="1">
    <location>
        <begin position="357"/>
        <end position="375"/>
    </location>
</feature>
<protein>
    <recommendedName>
        <fullName evidence="2">VHS domain-containing protein</fullName>
    </recommendedName>
</protein>
<dbReference type="GO" id="GO:0030479">
    <property type="term" value="C:actin cortical patch"/>
    <property type="evidence" value="ECO:0007669"/>
    <property type="project" value="TreeGrafter"/>
</dbReference>
<dbReference type="SMART" id="SM00288">
    <property type="entry name" value="VHS"/>
    <property type="match status" value="1"/>
</dbReference>
<accession>A0A1E3QM73</accession>
<dbReference type="Proteomes" id="UP000094336">
    <property type="component" value="Unassembled WGS sequence"/>
</dbReference>
<feature type="domain" description="VHS" evidence="2">
    <location>
        <begin position="38"/>
        <end position="124"/>
    </location>
</feature>
<name>A0A1E3QM73_9ASCO</name>
<dbReference type="InterPro" id="IPR045007">
    <property type="entry name" value="LSB5"/>
</dbReference>
<organism evidence="3 4">
    <name type="scientific">Babjeviella inositovora NRRL Y-12698</name>
    <dbReference type="NCBI Taxonomy" id="984486"/>
    <lineage>
        <taxon>Eukaryota</taxon>
        <taxon>Fungi</taxon>
        <taxon>Dikarya</taxon>
        <taxon>Ascomycota</taxon>
        <taxon>Saccharomycotina</taxon>
        <taxon>Pichiomycetes</taxon>
        <taxon>Serinales incertae sedis</taxon>
        <taxon>Babjeviella</taxon>
    </lineage>
</organism>
<evidence type="ECO:0000313" key="3">
    <source>
        <dbReference type="EMBL" id="ODQ78799.1"/>
    </source>
</evidence>
<dbReference type="STRING" id="984486.A0A1E3QM73"/>
<dbReference type="CDD" id="cd16980">
    <property type="entry name" value="VHS_Lsb5"/>
    <property type="match status" value="1"/>
</dbReference>
<dbReference type="Pfam" id="PF00790">
    <property type="entry name" value="VHS"/>
    <property type="match status" value="1"/>
</dbReference>
<dbReference type="GO" id="GO:0043130">
    <property type="term" value="F:ubiquitin binding"/>
    <property type="evidence" value="ECO:0007669"/>
    <property type="project" value="InterPro"/>
</dbReference>
<dbReference type="InterPro" id="IPR008942">
    <property type="entry name" value="ENTH_VHS"/>
</dbReference>
<dbReference type="PROSITE" id="PS50179">
    <property type="entry name" value="VHS"/>
    <property type="match status" value="1"/>
</dbReference>
<dbReference type="InterPro" id="IPR044103">
    <property type="entry name" value="GAT_LSB5"/>
</dbReference>
<dbReference type="RefSeq" id="XP_018984127.1">
    <property type="nucleotide sequence ID" value="XM_019132904.1"/>
</dbReference>
<dbReference type="EMBL" id="KV454434">
    <property type="protein sequence ID" value="ODQ78799.1"/>
    <property type="molecule type" value="Genomic_DNA"/>
</dbReference>
<dbReference type="SUPFAM" id="SSF89009">
    <property type="entry name" value="GAT-like domain"/>
    <property type="match status" value="1"/>
</dbReference>
<sequence>MGLFTDHPYTAVTATINQIVVAHDDEYEPEAQLPTLLDAIRAQPTSGGTEAARAVRKNLKHGSVKEQIRSLVVLELLVGNGGSGKAMRGLYNDHKLLACMSQCYVDMQRPGKVRRKIAGLAAEWRVYEDVSGYEGVSNFYKLVPEKTKLRRYRNTNVTHSGRVVPDFMRDRPDENYNVFNDEGNIIQGDIVLRESGANSRNSSRSSFSHHSGNHLGNDPPKTNAQLNKQFRIPKIDYLKERPKIQTLLAQTAQHSTALANLITQLPAGTLAIDDRRCYAEFDICRQLRRKILRYLQLVDSEEFLGSLIAANDSVIATLQRFSDACKEKHDDSYYETESEDERNTSVRSASDGRSGLSLGNNSLDNSGISLNNSRASLDDKMEEVLRNKRAPPPPPTRRKPLSQRVEEGDSESEEDPFGDTHMVVFIGIPVEVVS</sequence>